<evidence type="ECO:0000256" key="1">
    <source>
        <dbReference type="SAM" id="MobiDB-lite"/>
    </source>
</evidence>
<evidence type="ECO:0000313" key="2">
    <source>
        <dbReference type="EnsemblMetazoa" id="XP_030832862"/>
    </source>
</evidence>
<feature type="region of interest" description="Disordered" evidence="1">
    <location>
        <begin position="140"/>
        <end position="173"/>
    </location>
</feature>
<dbReference type="KEGG" id="spu:115920663"/>
<proteinExistence type="predicted"/>
<keyword evidence="3" id="KW-1185">Reference proteome</keyword>
<reference evidence="2" key="2">
    <citation type="submission" date="2021-01" db="UniProtKB">
        <authorList>
            <consortium name="EnsemblMetazoa"/>
        </authorList>
    </citation>
    <scope>IDENTIFICATION</scope>
</reference>
<accession>A0A7M7NAL4</accession>
<protein>
    <submittedName>
        <fullName evidence="2">Uncharacterized protein</fullName>
    </submittedName>
</protein>
<evidence type="ECO:0000313" key="3">
    <source>
        <dbReference type="Proteomes" id="UP000007110"/>
    </source>
</evidence>
<feature type="region of interest" description="Disordered" evidence="1">
    <location>
        <begin position="98"/>
        <end position="120"/>
    </location>
</feature>
<dbReference type="GeneID" id="115920663"/>
<organism evidence="2 3">
    <name type="scientific">Strongylocentrotus purpuratus</name>
    <name type="common">Purple sea urchin</name>
    <dbReference type="NCBI Taxonomy" id="7668"/>
    <lineage>
        <taxon>Eukaryota</taxon>
        <taxon>Metazoa</taxon>
        <taxon>Echinodermata</taxon>
        <taxon>Eleutherozoa</taxon>
        <taxon>Echinozoa</taxon>
        <taxon>Echinoidea</taxon>
        <taxon>Euechinoidea</taxon>
        <taxon>Echinacea</taxon>
        <taxon>Camarodonta</taxon>
        <taxon>Echinidea</taxon>
        <taxon>Strongylocentrotidae</taxon>
        <taxon>Strongylocentrotus</taxon>
    </lineage>
</organism>
<name>A0A7M7NAL4_STRPU</name>
<reference evidence="3" key="1">
    <citation type="submission" date="2015-02" db="EMBL/GenBank/DDBJ databases">
        <title>Genome sequencing for Strongylocentrotus purpuratus.</title>
        <authorList>
            <person name="Murali S."/>
            <person name="Liu Y."/>
            <person name="Vee V."/>
            <person name="English A."/>
            <person name="Wang M."/>
            <person name="Skinner E."/>
            <person name="Han Y."/>
            <person name="Muzny D.M."/>
            <person name="Worley K.C."/>
            <person name="Gibbs R.A."/>
        </authorList>
    </citation>
    <scope>NUCLEOTIDE SEQUENCE</scope>
</reference>
<dbReference type="InParanoid" id="A0A7M7NAL4"/>
<sequence length="203" mass="24571">MRKLIRISGHAPPSVLGRYPVAIITHVDVAEKNHVENLKTVLQVSGVSDIFEVANLTAEKIALEEPYQHSLLSLLERCMTDGDETLIFKHYQRKEQQRKKAIERRREEKRRNQEEERIAEERRQMADREFIERENQMRREFEEQRRASEREREWAEKQERERQERERDRRYEESIKKVEAEKQVEIRRIMEANKKNEGGCKIM</sequence>
<dbReference type="Proteomes" id="UP000007110">
    <property type="component" value="Unassembled WGS sequence"/>
</dbReference>
<dbReference type="EnsemblMetazoa" id="XM_030977002">
    <property type="protein sequence ID" value="XP_030832862"/>
    <property type="gene ID" value="LOC115920663"/>
</dbReference>
<dbReference type="AlphaFoldDB" id="A0A7M7NAL4"/>
<dbReference type="RefSeq" id="XP_030832862.1">
    <property type="nucleotide sequence ID" value="XM_030977002.1"/>
</dbReference>